<dbReference type="OrthoDB" id="423498at2759"/>
<dbReference type="PANTHER" id="PTHR47572">
    <property type="entry name" value="LIPOPROTEIN-RELATED"/>
    <property type="match status" value="1"/>
</dbReference>
<name>X2B1B3_CAPTE</name>
<dbReference type="EnsemblMetazoa" id="CapteT229059">
    <property type="protein sequence ID" value="CapteP229059"/>
    <property type="gene ID" value="CapteG229059"/>
</dbReference>
<accession>X2B1B3</accession>
<dbReference type="SUPFAM" id="SSF63829">
    <property type="entry name" value="Calcium-dependent phosphotriesterase"/>
    <property type="match status" value="1"/>
</dbReference>
<dbReference type="HOGENOM" id="CLU_1442377_0_0_1"/>
<proteinExistence type="predicted"/>
<dbReference type="Proteomes" id="UP000014760">
    <property type="component" value="Unassembled WGS sequence"/>
</dbReference>
<reference evidence="2" key="2">
    <citation type="journal article" date="2013" name="Nature">
        <title>Insights into bilaterian evolution from three spiralian genomes.</title>
        <authorList>
            <person name="Simakov O."/>
            <person name="Marletaz F."/>
            <person name="Cho S.J."/>
            <person name="Edsinger-Gonzales E."/>
            <person name="Havlak P."/>
            <person name="Hellsten U."/>
            <person name="Kuo D.H."/>
            <person name="Larsson T."/>
            <person name="Lv J."/>
            <person name="Arendt D."/>
            <person name="Savage R."/>
            <person name="Osoegawa K."/>
            <person name="de Jong P."/>
            <person name="Grimwood J."/>
            <person name="Chapman J.A."/>
            <person name="Shapiro H."/>
            <person name="Aerts A."/>
            <person name="Otillar R.P."/>
            <person name="Terry A.Y."/>
            <person name="Boore J.L."/>
            <person name="Grigoriev I.V."/>
            <person name="Lindberg D.R."/>
            <person name="Seaver E.C."/>
            <person name="Weisblat D.A."/>
            <person name="Putnam N.H."/>
            <person name="Rokhsar D.S."/>
        </authorList>
    </citation>
    <scope>NUCLEOTIDE SEQUENCE</scope>
    <source>
        <strain evidence="2">I ESC-2004</strain>
    </source>
</reference>
<dbReference type="EMBL" id="AMQN01000205">
    <property type="status" value="NOT_ANNOTATED_CDS"/>
    <property type="molecule type" value="Genomic_DNA"/>
</dbReference>
<evidence type="ECO:0000313" key="2">
    <source>
        <dbReference type="Proteomes" id="UP000014760"/>
    </source>
</evidence>
<reference evidence="2" key="1">
    <citation type="submission" date="2012-12" db="EMBL/GenBank/DDBJ databases">
        <authorList>
            <person name="Hellsten U."/>
            <person name="Grimwood J."/>
            <person name="Chapman J.A."/>
            <person name="Shapiro H."/>
            <person name="Aerts A."/>
            <person name="Otillar R.P."/>
            <person name="Terry A.Y."/>
            <person name="Boore J.L."/>
            <person name="Simakov O."/>
            <person name="Marletaz F."/>
            <person name="Cho S.-J."/>
            <person name="Edsinger-Gonzales E."/>
            <person name="Havlak P."/>
            <person name="Kuo D.-H."/>
            <person name="Larsson T."/>
            <person name="Lv J."/>
            <person name="Arendt D."/>
            <person name="Savage R."/>
            <person name="Osoegawa K."/>
            <person name="de Jong P."/>
            <person name="Lindberg D.R."/>
            <person name="Seaver E.C."/>
            <person name="Weisblat D.A."/>
            <person name="Putnam N.H."/>
            <person name="Grigoriev I.V."/>
            <person name="Rokhsar D.S."/>
        </authorList>
    </citation>
    <scope>NUCLEOTIDE SEQUENCE</scope>
    <source>
        <strain evidence="2">I ESC-2004</strain>
    </source>
</reference>
<dbReference type="Gene3D" id="2.120.10.30">
    <property type="entry name" value="TolB, C-terminal domain"/>
    <property type="match status" value="1"/>
</dbReference>
<keyword evidence="2" id="KW-1185">Reference proteome</keyword>
<dbReference type="PANTHER" id="PTHR47572:SF4">
    <property type="entry name" value="LACTONASE DRP35"/>
    <property type="match status" value="1"/>
</dbReference>
<evidence type="ECO:0000313" key="1">
    <source>
        <dbReference type="EnsemblMetazoa" id="CapteP229059"/>
    </source>
</evidence>
<protein>
    <recommendedName>
        <fullName evidence="3">SMP-30/Gluconolactonase/LRE-like region domain-containing protein</fullName>
    </recommendedName>
</protein>
<sequence>MTTWSVEFEKVATGLPGAEGPVFTRNGRFFMVAPFRENEKNEANGDVVAVDLDAGKWERLCAPSFEGCGGIPAGLQSDKFNDLWVADMRHGILKIDTQTGKCKQVARMDSDGQEMQGCNDCIFDHDGTLWVTAPAGPIAPAPYTRSEKFPDQYLNTGTGRKVKHCVYADVCLVYNSIKDAERILDVCV</sequence>
<dbReference type="InterPro" id="IPR051262">
    <property type="entry name" value="SMP-30/CGR1_Lactonase"/>
</dbReference>
<dbReference type="InterPro" id="IPR011042">
    <property type="entry name" value="6-blade_b-propeller_TolB-like"/>
</dbReference>
<organism evidence="1 2">
    <name type="scientific">Capitella teleta</name>
    <name type="common">Polychaete worm</name>
    <dbReference type="NCBI Taxonomy" id="283909"/>
    <lineage>
        <taxon>Eukaryota</taxon>
        <taxon>Metazoa</taxon>
        <taxon>Spiralia</taxon>
        <taxon>Lophotrochozoa</taxon>
        <taxon>Annelida</taxon>
        <taxon>Polychaeta</taxon>
        <taxon>Sedentaria</taxon>
        <taxon>Scolecida</taxon>
        <taxon>Capitellidae</taxon>
        <taxon>Capitella</taxon>
    </lineage>
</organism>
<reference evidence="1" key="3">
    <citation type="submission" date="2015-06" db="UniProtKB">
        <authorList>
            <consortium name="EnsemblMetazoa"/>
        </authorList>
    </citation>
    <scope>IDENTIFICATION</scope>
</reference>
<evidence type="ECO:0008006" key="3">
    <source>
        <dbReference type="Google" id="ProtNLM"/>
    </source>
</evidence>
<dbReference type="AlphaFoldDB" id="X2B1B3"/>